<protein>
    <recommendedName>
        <fullName evidence="4">DNA-directed RNA polymerase subunit Rpo3</fullName>
        <ecNumber evidence="4">2.7.7.6</ecNumber>
    </recommendedName>
    <alternativeName>
        <fullName evidence="4">DNA-directed RNA polymerase subunit D</fullName>
    </alternativeName>
</protein>
<gene>
    <name evidence="4" type="primary">rpo3</name>
    <name evidence="4" type="synonym">rpoD</name>
    <name evidence="6" type="ORF">NTE_01338</name>
</gene>
<evidence type="ECO:0000259" key="5">
    <source>
        <dbReference type="SMART" id="SM00662"/>
    </source>
</evidence>
<keyword evidence="4 6" id="KW-0548">Nucleotidyltransferase</keyword>
<dbReference type="EMBL" id="CP007174">
    <property type="protein sequence ID" value="AIF83406.1"/>
    <property type="molecule type" value="Genomic_DNA"/>
</dbReference>
<comment type="subcellular location">
    <subcellularLocation>
        <location evidence="4">Cytoplasm</location>
    </subcellularLocation>
</comment>
<evidence type="ECO:0000256" key="1">
    <source>
        <dbReference type="ARBA" id="ARBA00022478"/>
    </source>
</evidence>
<dbReference type="GO" id="GO:0003899">
    <property type="term" value="F:DNA-directed RNA polymerase activity"/>
    <property type="evidence" value="ECO:0007669"/>
    <property type="project" value="UniProtKB-UniRule"/>
</dbReference>
<dbReference type="PANTHER" id="PTHR11800">
    <property type="entry name" value="DNA-DIRECTED RNA POLYMERASE"/>
    <property type="match status" value="1"/>
</dbReference>
<comment type="caution">
    <text evidence="4">Lacks conserved residue(s) required for the propagation of feature annotation.</text>
</comment>
<dbReference type="Pfam" id="PF01000">
    <property type="entry name" value="RNA_pol_A_bac"/>
    <property type="match status" value="1"/>
</dbReference>
<dbReference type="EC" id="2.7.7.6" evidence="4"/>
<evidence type="ECO:0000256" key="4">
    <source>
        <dbReference type="HAMAP-Rule" id="MF_00320"/>
    </source>
</evidence>
<dbReference type="Pfam" id="PF01193">
    <property type="entry name" value="RNA_pol_L"/>
    <property type="match status" value="1"/>
</dbReference>
<dbReference type="STRING" id="1459636.NTE_01338"/>
<dbReference type="SMART" id="SM00662">
    <property type="entry name" value="RPOLD"/>
    <property type="match status" value="1"/>
</dbReference>
<dbReference type="Gene3D" id="3.30.1360.10">
    <property type="entry name" value="RNA polymerase, RBP11-like subunit"/>
    <property type="match status" value="2"/>
</dbReference>
<evidence type="ECO:0000313" key="6">
    <source>
        <dbReference type="EMBL" id="AIF83406.1"/>
    </source>
</evidence>
<evidence type="ECO:0000256" key="2">
    <source>
        <dbReference type="ARBA" id="ARBA00023163"/>
    </source>
</evidence>
<organism evidence="6 7">
    <name type="scientific">Candidatus Nitrososphaera evergladensis SR1</name>
    <dbReference type="NCBI Taxonomy" id="1459636"/>
    <lineage>
        <taxon>Archaea</taxon>
        <taxon>Nitrososphaerota</taxon>
        <taxon>Nitrososphaeria</taxon>
        <taxon>Nitrososphaerales</taxon>
        <taxon>Nitrososphaeraceae</taxon>
        <taxon>Nitrososphaera</taxon>
    </lineage>
</organism>
<dbReference type="AlphaFoldDB" id="A0A075MPC9"/>
<dbReference type="Gene3D" id="2.170.120.12">
    <property type="entry name" value="DNA-directed RNA polymerase, insert domain"/>
    <property type="match status" value="1"/>
</dbReference>
<comment type="subunit">
    <text evidence="4">Part of the RNA polymerase complex.</text>
</comment>
<dbReference type="SUPFAM" id="SSF56553">
    <property type="entry name" value="Insert subdomain of RNA polymerase alpha subunit"/>
    <property type="match status" value="1"/>
</dbReference>
<reference evidence="6 7" key="1">
    <citation type="journal article" date="2014" name="PLoS ONE">
        <title>Genome Sequence of Candidatus Nitrososphaera evergladensis from Group I.1b Enriched from Everglades Soil Reveals Novel Genomic Features of the Ammonia-Oxidizing Archaea.</title>
        <authorList>
            <person name="Zhalnina K.V."/>
            <person name="Dias R."/>
            <person name="Leonard M.T."/>
            <person name="Dorr de Quadros P."/>
            <person name="Camargo F.A."/>
            <person name="Drew J.C."/>
            <person name="Farmerie W.G."/>
            <person name="Daroub S.H."/>
            <person name="Triplett E.W."/>
        </authorList>
    </citation>
    <scope>NUCLEOTIDE SEQUENCE [LARGE SCALE GENOMIC DNA]</scope>
    <source>
        <strain evidence="6 7">SR1</strain>
    </source>
</reference>
<comment type="function">
    <text evidence="4">DNA-dependent RNA polymerase (RNAP) catalyzes the transcription of DNA into RNA using the four ribonucleoside triphosphates as substrates.</text>
</comment>
<comment type="similarity">
    <text evidence="3 4">Belongs to the archaeal Rpo3/eukaryotic RPB3 RNA polymerase subunit family.</text>
</comment>
<dbReference type="GO" id="GO:0006351">
    <property type="term" value="P:DNA-templated transcription"/>
    <property type="evidence" value="ECO:0007669"/>
    <property type="project" value="UniProtKB-UniRule"/>
</dbReference>
<dbReference type="InterPro" id="IPR050518">
    <property type="entry name" value="Rpo3/RPB3_RNA_Pol_subunit"/>
</dbReference>
<feature type="domain" description="DNA-directed RNA polymerase RpoA/D/Rpb3-type" evidence="5">
    <location>
        <begin position="47"/>
        <end position="240"/>
    </location>
</feature>
<dbReference type="InterPro" id="IPR011263">
    <property type="entry name" value="DNA-dir_RNA_pol_RpoA/D/Rpb3"/>
</dbReference>
<dbReference type="InterPro" id="IPR036603">
    <property type="entry name" value="RBP11-like"/>
</dbReference>
<dbReference type="GO" id="GO:0003677">
    <property type="term" value="F:DNA binding"/>
    <property type="evidence" value="ECO:0007669"/>
    <property type="project" value="UniProtKB-UniRule"/>
</dbReference>
<proteinExistence type="inferred from homology"/>
<keyword evidence="4" id="KW-0963">Cytoplasm</keyword>
<dbReference type="KEGG" id="nev:NTE_01338"/>
<dbReference type="InterPro" id="IPR011262">
    <property type="entry name" value="DNA-dir_RNA_pol_insert"/>
</dbReference>
<dbReference type="GO" id="GO:0000428">
    <property type="term" value="C:DNA-directed RNA polymerase complex"/>
    <property type="evidence" value="ECO:0007669"/>
    <property type="project" value="UniProtKB-KW"/>
</dbReference>
<dbReference type="InterPro" id="IPR022842">
    <property type="entry name" value="RNAP_Rpo3/Rpb3/RPAC1"/>
</dbReference>
<dbReference type="InterPro" id="IPR036643">
    <property type="entry name" value="RNApol_insert_sf"/>
</dbReference>
<dbReference type="InterPro" id="IPR001514">
    <property type="entry name" value="DNA-dir_RNA_pol_30-40kDasu_CS"/>
</dbReference>
<accession>A0A075MPC9</accession>
<evidence type="ECO:0000256" key="3">
    <source>
        <dbReference type="ARBA" id="ARBA00025804"/>
    </source>
</evidence>
<dbReference type="SUPFAM" id="SSF55257">
    <property type="entry name" value="RBP11-like subunits of RNA polymerase"/>
    <property type="match status" value="1"/>
</dbReference>
<keyword evidence="4 6" id="KW-0808">Transferase</keyword>
<keyword evidence="1 4" id="KW-0240">DNA-directed RNA polymerase</keyword>
<dbReference type="GO" id="GO:0046983">
    <property type="term" value="F:protein dimerization activity"/>
    <property type="evidence" value="ECO:0007669"/>
    <property type="project" value="InterPro"/>
</dbReference>
<comment type="catalytic activity">
    <reaction evidence="4">
        <text>RNA(n) + a ribonucleoside 5'-triphosphate = RNA(n+1) + diphosphate</text>
        <dbReference type="Rhea" id="RHEA:21248"/>
        <dbReference type="Rhea" id="RHEA-COMP:14527"/>
        <dbReference type="Rhea" id="RHEA-COMP:17342"/>
        <dbReference type="ChEBI" id="CHEBI:33019"/>
        <dbReference type="ChEBI" id="CHEBI:61557"/>
        <dbReference type="ChEBI" id="CHEBI:140395"/>
        <dbReference type="EC" id="2.7.7.6"/>
    </reaction>
</comment>
<dbReference type="HAMAP" id="MF_00320">
    <property type="entry name" value="RNApol_arch_Rpo3"/>
    <property type="match status" value="1"/>
</dbReference>
<dbReference type="PANTHER" id="PTHR11800:SF2">
    <property type="entry name" value="DNA-DIRECTED RNA POLYMERASE II SUBUNIT RPB3"/>
    <property type="match status" value="1"/>
</dbReference>
<dbReference type="HOGENOM" id="CLU_038421_3_2_2"/>
<dbReference type="eggNOG" id="arCOG04241">
    <property type="taxonomic scope" value="Archaea"/>
</dbReference>
<keyword evidence="7" id="KW-1185">Reference proteome</keyword>
<dbReference type="Proteomes" id="UP000028194">
    <property type="component" value="Chromosome"/>
</dbReference>
<sequence length="250" mass="27533">MYLCVSTPSSCKPIIFASFGRFLRTFWELPEVLASPSVEVVEKSDNRIVVKFNNIPRQYVNALRRLAISEVPTLAIDDVVILENSSVMHDEAVAHRLGLIPLRTDPGRFVMPHECDCGSTLGCSKCRVLLVLDAEATDKTKVVTSGEMVSEDEMVKPVSKDIPIVVLAPSQKLKFEAYARLGVGKQHAKWQPTSAAVVKDGKDESEIVLIIETNGALTAEEILKESTERLQSKIKNFKQVIGSLKVPKSA</sequence>
<evidence type="ECO:0000313" key="7">
    <source>
        <dbReference type="Proteomes" id="UP000028194"/>
    </source>
</evidence>
<dbReference type="NCBIfam" id="NF001988">
    <property type="entry name" value="PRK00783.1"/>
    <property type="match status" value="1"/>
</dbReference>
<name>A0A075MPC9_9ARCH</name>
<dbReference type="GO" id="GO:0005737">
    <property type="term" value="C:cytoplasm"/>
    <property type="evidence" value="ECO:0007669"/>
    <property type="project" value="UniProtKB-SubCell"/>
</dbReference>
<keyword evidence="2 4" id="KW-0804">Transcription</keyword>
<dbReference type="PROSITE" id="PS00446">
    <property type="entry name" value="RNA_POL_D_30KD"/>
    <property type="match status" value="1"/>
</dbReference>